<dbReference type="InterPro" id="IPR009003">
    <property type="entry name" value="Peptidase_S1_PA"/>
</dbReference>
<dbReference type="GO" id="GO:0006508">
    <property type="term" value="P:proteolysis"/>
    <property type="evidence" value="ECO:0007669"/>
    <property type="project" value="InterPro"/>
</dbReference>
<keyword evidence="2" id="KW-0812">Transmembrane</keyword>
<evidence type="ECO:0000256" key="1">
    <source>
        <dbReference type="SAM" id="MobiDB-lite"/>
    </source>
</evidence>
<dbReference type="OrthoDB" id="3566216at2"/>
<dbReference type="AlphaFoldDB" id="A0A543FU13"/>
<reference evidence="4 5" key="1">
    <citation type="submission" date="2019-06" db="EMBL/GenBank/DDBJ databases">
        <title>Sequencing the genomes of 1000 actinobacteria strains.</title>
        <authorList>
            <person name="Klenk H.-P."/>
        </authorList>
    </citation>
    <scope>NUCLEOTIDE SEQUENCE [LARGE SCALE GENOMIC DNA]</scope>
    <source>
        <strain evidence="4 5">DSM 45511</strain>
    </source>
</reference>
<dbReference type="EMBL" id="VFPH01000002">
    <property type="protein sequence ID" value="TQM37329.1"/>
    <property type="molecule type" value="Genomic_DNA"/>
</dbReference>
<dbReference type="GO" id="GO:0004252">
    <property type="term" value="F:serine-type endopeptidase activity"/>
    <property type="evidence" value="ECO:0007669"/>
    <property type="project" value="InterPro"/>
</dbReference>
<protein>
    <submittedName>
        <fullName evidence="4">Trypsin-like peptidase</fullName>
    </submittedName>
</protein>
<organism evidence="4 5">
    <name type="scientific">Pseudonocardia cypriaca</name>
    <dbReference type="NCBI Taxonomy" id="882449"/>
    <lineage>
        <taxon>Bacteria</taxon>
        <taxon>Bacillati</taxon>
        <taxon>Actinomycetota</taxon>
        <taxon>Actinomycetes</taxon>
        <taxon>Pseudonocardiales</taxon>
        <taxon>Pseudonocardiaceae</taxon>
        <taxon>Pseudonocardia</taxon>
    </lineage>
</organism>
<dbReference type="InterPro" id="IPR043504">
    <property type="entry name" value="Peptidase_S1_PA_chymotrypsin"/>
</dbReference>
<keyword evidence="3" id="KW-0732">Signal</keyword>
<dbReference type="Proteomes" id="UP000319818">
    <property type="component" value="Unassembled WGS sequence"/>
</dbReference>
<feature type="transmembrane region" description="Helical" evidence="2">
    <location>
        <begin position="345"/>
        <end position="368"/>
    </location>
</feature>
<evidence type="ECO:0000256" key="2">
    <source>
        <dbReference type="SAM" id="Phobius"/>
    </source>
</evidence>
<keyword evidence="5" id="KW-1185">Reference proteome</keyword>
<proteinExistence type="predicted"/>
<evidence type="ECO:0000313" key="4">
    <source>
        <dbReference type="EMBL" id="TQM37329.1"/>
    </source>
</evidence>
<keyword evidence="2" id="KW-0472">Membrane</keyword>
<comment type="caution">
    <text evidence="4">The sequence shown here is derived from an EMBL/GenBank/DDBJ whole genome shotgun (WGS) entry which is preliminary data.</text>
</comment>
<dbReference type="Pfam" id="PF13365">
    <property type="entry name" value="Trypsin_2"/>
    <property type="match status" value="1"/>
</dbReference>
<dbReference type="RefSeq" id="WP_142104164.1">
    <property type="nucleotide sequence ID" value="NZ_VFPH01000002.1"/>
</dbReference>
<evidence type="ECO:0000313" key="5">
    <source>
        <dbReference type="Proteomes" id="UP000319818"/>
    </source>
</evidence>
<dbReference type="SUPFAM" id="SSF50494">
    <property type="entry name" value="Trypsin-like serine proteases"/>
    <property type="match status" value="1"/>
</dbReference>
<keyword evidence="2" id="KW-1133">Transmembrane helix</keyword>
<feature type="chain" id="PRO_5021797766" evidence="3">
    <location>
        <begin position="31"/>
        <end position="386"/>
    </location>
</feature>
<name>A0A543FU13_9PSEU</name>
<evidence type="ECO:0000256" key="3">
    <source>
        <dbReference type="SAM" id="SignalP"/>
    </source>
</evidence>
<gene>
    <name evidence="4" type="ORF">FB388_4538</name>
</gene>
<dbReference type="InterPro" id="IPR018114">
    <property type="entry name" value="TRYPSIN_HIS"/>
</dbReference>
<accession>A0A543FU13</accession>
<sequence>MRSVRKVSTGALVALAAIVASVLLTGAARADEPAPPPPALNGLIDPALLQSVQQSIVGVVVIWEEPQDPFALAPAPAPAPGEDELPVMTICTGWFDSPTTIVTAGHCVDPKEGRQALDSRSGPAIDPTTGAPAANQPARAEPKRTVWAFQPREMQGAVITAPVIVRVDSFRSADEGDTAKLEMYGLPPAKPLPIAPDEPQLGETVTSIGFPGLNIDSTDGVDVKGLVSGGKTPAEVLQDSRLQPVNTSGTITARQFRQGVAVYQINADLAEGISGGPTINARGEVLGINSQMTVPFLGQNFNVITDTGMLRDFLGQGAPQPGAAAPANEPSQVAIENTAGGSGQAAPLTVVIALVGGAILGAILMWLFARPRTSRRTTTGTPADPA</sequence>
<feature type="region of interest" description="Disordered" evidence="1">
    <location>
        <begin position="113"/>
        <end position="141"/>
    </location>
</feature>
<dbReference type="PROSITE" id="PS00134">
    <property type="entry name" value="TRYPSIN_HIS"/>
    <property type="match status" value="1"/>
</dbReference>
<dbReference type="Gene3D" id="2.40.10.10">
    <property type="entry name" value="Trypsin-like serine proteases"/>
    <property type="match status" value="2"/>
</dbReference>
<feature type="signal peptide" evidence="3">
    <location>
        <begin position="1"/>
        <end position="30"/>
    </location>
</feature>